<feature type="domain" description="VOC" evidence="1">
    <location>
        <begin position="5"/>
        <end position="116"/>
    </location>
</feature>
<dbReference type="SUPFAM" id="SSF54593">
    <property type="entry name" value="Glyoxalase/Bleomycin resistance protein/Dihydroxybiphenyl dioxygenase"/>
    <property type="match status" value="1"/>
</dbReference>
<accession>A0ABS9VPB8</accession>
<dbReference type="Proteomes" id="UP001203058">
    <property type="component" value="Unassembled WGS sequence"/>
</dbReference>
<evidence type="ECO:0000259" key="1">
    <source>
        <dbReference type="PROSITE" id="PS51819"/>
    </source>
</evidence>
<dbReference type="EMBL" id="JAKZHW010000001">
    <property type="protein sequence ID" value="MCH8616247.1"/>
    <property type="molecule type" value="Genomic_DNA"/>
</dbReference>
<evidence type="ECO:0000313" key="3">
    <source>
        <dbReference type="Proteomes" id="UP001203058"/>
    </source>
</evidence>
<protein>
    <submittedName>
        <fullName evidence="2">VOC family protein</fullName>
    </submittedName>
</protein>
<dbReference type="InterPro" id="IPR004360">
    <property type="entry name" value="Glyas_Fos-R_dOase_dom"/>
</dbReference>
<keyword evidence="3" id="KW-1185">Reference proteome</keyword>
<name>A0ABS9VPB8_9SPHN</name>
<gene>
    <name evidence="2" type="ORF">LZ016_09060</name>
</gene>
<dbReference type="PANTHER" id="PTHR33993">
    <property type="entry name" value="GLYOXALASE-RELATED"/>
    <property type="match status" value="1"/>
</dbReference>
<dbReference type="InterPro" id="IPR052164">
    <property type="entry name" value="Anthracycline_SecMetBiosynth"/>
</dbReference>
<dbReference type="InterPro" id="IPR029068">
    <property type="entry name" value="Glyas_Bleomycin-R_OHBP_Dase"/>
</dbReference>
<dbReference type="Gene3D" id="3.10.180.10">
    <property type="entry name" value="2,3-Dihydroxybiphenyl 1,2-Dioxygenase, domain 1"/>
    <property type="match status" value="1"/>
</dbReference>
<comment type="caution">
    <text evidence="2">The sequence shown here is derived from an EMBL/GenBank/DDBJ whole genome shotgun (WGS) entry which is preliminary data.</text>
</comment>
<dbReference type="InterPro" id="IPR037523">
    <property type="entry name" value="VOC_core"/>
</dbReference>
<dbReference type="Pfam" id="PF00903">
    <property type="entry name" value="Glyoxalase"/>
    <property type="match status" value="1"/>
</dbReference>
<dbReference type="RefSeq" id="WP_241447050.1">
    <property type="nucleotide sequence ID" value="NZ_JAKZHW010000001.1"/>
</dbReference>
<dbReference type="PROSITE" id="PS51819">
    <property type="entry name" value="VOC"/>
    <property type="match status" value="1"/>
</dbReference>
<sequence>MQVKSFSWVGVSTSDFGRSLRFYRDVLGLEVWVAGDEQAILKTASGHQLEIFGRDEREKQLTSSPVVAFEVDDLETAREELRLAGIELIGEIGRWNGFAWQYFRSPDGHIFELKSSPR</sequence>
<reference evidence="2 3" key="1">
    <citation type="submission" date="2022-03" db="EMBL/GenBank/DDBJ databases">
        <authorList>
            <person name="Jo J.-H."/>
            <person name="Im W.-T."/>
        </authorList>
    </citation>
    <scope>NUCLEOTIDE SEQUENCE [LARGE SCALE GENOMIC DNA]</scope>
    <source>
        <strain evidence="2 3">SM33</strain>
    </source>
</reference>
<evidence type="ECO:0000313" key="2">
    <source>
        <dbReference type="EMBL" id="MCH8616247.1"/>
    </source>
</evidence>
<proteinExistence type="predicted"/>
<dbReference type="PANTHER" id="PTHR33993:SF14">
    <property type="entry name" value="GB|AAF24581.1"/>
    <property type="match status" value="1"/>
</dbReference>
<dbReference type="CDD" id="cd06587">
    <property type="entry name" value="VOC"/>
    <property type="match status" value="1"/>
</dbReference>
<organism evidence="2 3">
    <name type="scientific">Sphingomonas telluris</name>
    <dbReference type="NCBI Taxonomy" id="2907998"/>
    <lineage>
        <taxon>Bacteria</taxon>
        <taxon>Pseudomonadati</taxon>
        <taxon>Pseudomonadota</taxon>
        <taxon>Alphaproteobacteria</taxon>
        <taxon>Sphingomonadales</taxon>
        <taxon>Sphingomonadaceae</taxon>
        <taxon>Sphingomonas</taxon>
    </lineage>
</organism>